<dbReference type="EMBL" id="JTDO01000240">
    <property type="protein sequence ID" value="KLT71826.1"/>
    <property type="molecule type" value="Genomic_DNA"/>
</dbReference>
<evidence type="ECO:0000313" key="2">
    <source>
        <dbReference type="Proteomes" id="UP000036027"/>
    </source>
</evidence>
<comment type="caution">
    <text evidence="1">The sequence shown here is derived from an EMBL/GenBank/DDBJ whole genome shotgun (WGS) entry which is preliminary data.</text>
</comment>
<gene>
    <name evidence="1" type="ORF">PL75_11560</name>
</gene>
<name>A0A0J0YNV1_9NEIS</name>
<reference evidence="1 2" key="1">
    <citation type="submission" date="2014-11" db="EMBL/GenBank/DDBJ databases">
        <title>Genome of a novel goose pathogen.</title>
        <authorList>
            <person name="Hansen C.M."/>
            <person name="Hueffer K."/>
            <person name="Choi S.C."/>
        </authorList>
    </citation>
    <scope>NUCLEOTIDE SEQUENCE [LARGE SCALE GENOMIC DNA]</scope>
    <source>
        <strain evidence="1 2">KH1503</strain>
    </source>
</reference>
<sequence length="69" mass="7349">IYGDDGIREVLFQGEQGDGSTIMETFVSRMLGGDRVLHTADKHCPAVVMHIAEKAKLASCLGKAAVCSN</sequence>
<proteinExistence type="predicted"/>
<dbReference type="AlphaFoldDB" id="A0A0J0YNV1"/>
<keyword evidence="2" id="KW-1185">Reference proteome</keyword>
<dbReference type="PATRIC" id="fig|1470200.3.peg.1435"/>
<organism evidence="1 2">
    <name type="scientific">Neisseria arctica</name>
    <dbReference type="NCBI Taxonomy" id="1470200"/>
    <lineage>
        <taxon>Bacteria</taxon>
        <taxon>Pseudomonadati</taxon>
        <taxon>Pseudomonadota</taxon>
        <taxon>Betaproteobacteria</taxon>
        <taxon>Neisseriales</taxon>
        <taxon>Neisseriaceae</taxon>
        <taxon>Neisseria</taxon>
    </lineage>
</organism>
<protein>
    <submittedName>
        <fullName evidence="1">Uncharacterized protein</fullName>
    </submittedName>
</protein>
<dbReference type="Proteomes" id="UP000036027">
    <property type="component" value="Unassembled WGS sequence"/>
</dbReference>
<evidence type="ECO:0000313" key="1">
    <source>
        <dbReference type="EMBL" id="KLT71826.1"/>
    </source>
</evidence>
<feature type="non-terminal residue" evidence="1">
    <location>
        <position position="1"/>
    </location>
</feature>
<accession>A0A0J0YNV1</accession>